<dbReference type="Pfam" id="PF01557">
    <property type="entry name" value="FAA_hydrolase"/>
    <property type="match status" value="1"/>
</dbReference>
<dbReference type="InterPro" id="IPR005959">
    <property type="entry name" value="Fumarylacetoacetase"/>
</dbReference>
<accession>A0AAD4ENL4</accession>
<evidence type="ECO:0000256" key="10">
    <source>
        <dbReference type="PIRSR" id="PIRSR605959-1"/>
    </source>
</evidence>
<evidence type="ECO:0000256" key="12">
    <source>
        <dbReference type="PIRSR" id="PIRSR605959-3"/>
    </source>
</evidence>
<evidence type="ECO:0000256" key="9">
    <source>
        <dbReference type="ARBA" id="ARBA00023232"/>
    </source>
</evidence>
<keyword evidence="5 13" id="KW-0378">Hydrolase</keyword>
<protein>
    <recommendedName>
        <fullName evidence="3 13">Fumarylacetoacetase</fullName>
        <ecNumber evidence="3 13">3.7.1.2</ecNumber>
    </recommendedName>
    <alternativeName>
        <fullName evidence="13">Fumarylacetoacetate hydrolase</fullName>
    </alternativeName>
</protein>
<dbReference type="InterPro" id="IPR036462">
    <property type="entry name" value="Fumarylacetoacetase_N_sf"/>
</dbReference>
<evidence type="ECO:0000256" key="8">
    <source>
        <dbReference type="ARBA" id="ARBA00022878"/>
    </source>
</evidence>
<keyword evidence="8 13" id="KW-0828">Tyrosine catabolism</keyword>
<comment type="similarity">
    <text evidence="2 13">Belongs to the FAH family.</text>
</comment>
<evidence type="ECO:0000313" key="16">
    <source>
        <dbReference type="EMBL" id="KAG7284549.1"/>
    </source>
</evidence>
<dbReference type="PANTHER" id="PTHR43069:SF5">
    <property type="entry name" value="FUMARYLACETOACETASE"/>
    <property type="match status" value="1"/>
</dbReference>
<evidence type="ECO:0000256" key="3">
    <source>
        <dbReference type="ARBA" id="ARBA00012094"/>
    </source>
</evidence>
<feature type="active site" description="Proton acceptor" evidence="10">
    <location>
        <position position="79"/>
    </location>
</feature>
<feature type="binding site" evidence="12">
    <location>
        <position position="202"/>
    </location>
    <ligand>
        <name>Mg(2+)</name>
        <dbReference type="ChEBI" id="CHEBI:18420"/>
    </ligand>
</feature>
<keyword evidence="9 13" id="KW-0585">Phenylalanine catabolism</keyword>
<dbReference type="SUPFAM" id="SSF63433">
    <property type="entry name" value="Fumarylacetoacetate hydrolase, FAH, N-terminal domain"/>
    <property type="match status" value="1"/>
</dbReference>
<evidence type="ECO:0000256" key="13">
    <source>
        <dbReference type="RuleBase" id="RU366008"/>
    </source>
</evidence>
<dbReference type="EC" id="3.7.1.2" evidence="3 13"/>
<sequence>MTVDGLPLGIFSQDTLNEFAALPKTVQQQVRKAIQNACPDGKADVSKLPQGSIADIHDVQMHMPVRVGDFADYSCSLEHVKNAGRIIVNDARPPPAFFNFPIAYQGRASSIIVSGTDVERPLGQYRDKSAAADPKPIVYGPSRAVDYELEFAAIIGKPLAMRQRVNAVDGDEHIFGFVVLNDWSARDIQGYEMVPLGPFNGKNFGTTISPWVVTLDALEAFKTQGQKPVIDIPRHLQDPELKTYAIQMQVEVLTGETATVTGTSWVQSMYWSPRQMVAHAASAGAALRTGDVLATGTVSGEGDNAKGCMLELTEGGSKPFKLADGSERAFIRDGDVVRMTAVAGEEQSGVGFGECVGKLVPSRLD</sequence>
<keyword evidence="17" id="KW-1185">Reference proteome</keyword>
<feature type="binding site" evidence="12">
    <location>
        <position position="182"/>
    </location>
    <ligand>
        <name>Mg(2+)</name>
        <dbReference type="ChEBI" id="CHEBI:18420"/>
    </ligand>
</feature>
<comment type="pathway">
    <text evidence="1 13">Amino-acid degradation; L-phenylalanine degradation; acetoacetate and fumarate from L-phenylalanine: step 6/6.</text>
</comment>
<evidence type="ECO:0000313" key="17">
    <source>
        <dbReference type="Proteomes" id="UP001197093"/>
    </source>
</evidence>
<evidence type="ECO:0000259" key="15">
    <source>
        <dbReference type="Pfam" id="PF09298"/>
    </source>
</evidence>
<dbReference type="PANTHER" id="PTHR43069">
    <property type="entry name" value="FUMARYLACETOACETASE"/>
    <property type="match status" value="1"/>
</dbReference>
<evidence type="ECO:0000256" key="7">
    <source>
        <dbReference type="ARBA" id="ARBA00022842"/>
    </source>
</evidence>
<feature type="binding site" evidence="12">
    <location>
        <position position="148"/>
    </location>
    <ligand>
        <name>Ca(2+)</name>
        <dbReference type="ChEBI" id="CHEBI:29108"/>
    </ligand>
</feature>
<dbReference type="InterPro" id="IPR036663">
    <property type="entry name" value="Fumarylacetoacetase_C_sf"/>
</dbReference>
<comment type="caution">
    <text evidence="16">The sequence shown here is derived from an EMBL/GenBank/DDBJ whole genome shotgun (WGS) entry which is preliminary data.</text>
</comment>
<evidence type="ECO:0000256" key="1">
    <source>
        <dbReference type="ARBA" id="ARBA00004782"/>
    </source>
</evidence>
<dbReference type="EMBL" id="JAHCVI010000006">
    <property type="protein sequence ID" value="KAG7284549.1"/>
    <property type="molecule type" value="Genomic_DNA"/>
</dbReference>
<evidence type="ECO:0000259" key="14">
    <source>
        <dbReference type="Pfam" id="PF01557"/>
    </source>
</evidence>
<dbReference type="GO" id="GO:0046872">
    <property type="term" value="F:metal ion binding"/>
    <property type="evidence" value="ECO:0007669"/>
    <property type="project" value="UniProtKB-UniRule"/>
</dbReference>
<keyword evidence="7 12" id="KW-0460">Magnesium</keyword>
<dbReference type="InterPro" id="IPR015377">
    <property type="entry name" value="Fumarylacetoacetase_N"/>
</dbReference>
<dbReference type="Proteomes" id="UP001197093">
    <property type="component" value="Unassembled WGS sequence"/>
</dbReference>
<feature type="binding site" evidence="12">
    <location>
        <position position="182"/>
    </location>
    <ligand>
        <name>Ca(2+)</name>
        <dbReference type="ChEBI" id="CHEBI:29108"/>
    </ligand>
</feature>
<dbReference type="GO" id="GO:0006559">
    <property type="term" value="P:L-phenylalanine catabolic process"/>
    <property type="evidence" value="ECO:0007669"/>
    <property type="project" value="UniProtKB-UniRule"/>
</dbReference>
<comment type="cofactor">
    <cofactor evidence="13">
        <name>Mg(2+)</name>
        <dbReference type="ChEBI" id="CHEBI:18420"/>
    </cofactor>
    <cofactor evidence="13">
        <name>Ca(2+)</name>
        <dbReference type="ChEBI" id="CHEBI:29108"/>
    </cofactor>
</comment>
<feature type="binding site" evidence="11">
    <location>
        <position position="297"/>
    </location>
    <ligand>
        <name>substrate</name>
    </ligand>
</feature>
<evidence type="ECO:0000256" key="4">
    <source>
        <dbReference type="ARBA" id="ARBA00022723"/>
    </source>
</evidence>
<evidence type="ECO:0000256" key="11">
    <source>
        <dbReference type="PIRSR" id="PIRSR605959-2"/>
    </source>
</evidence>
<dbReference type="Gene3D" id="3.90.850.10">
    <property type="entry name" value="Fumarylacetoacetase-like, C-terminal domain"/>
    <property type="match status" value="1"/>
</dbReference>
<dbReference type="InterPro" id="IPR011234">
    <property type="entry name" value="Fumarylacetoacetase-like_C"/>
</dbReference>
<keyword evidence="6 12" id="KW-0106">Calcium</keyword>
<dbReference type="GO" id="GO:0004334">
    <property type="term" value="F:fumarylacetoacetase activity"/>
    <property type="evidence" value="ECO:0007669"/>
    <property type="project" value="UniProtKB-UniRule"/>
</dbReference>
<proteinExistence type="inferred from homology"/>
<dbReference type="SUPFAM" id="SSF56529">
    <property type="entry name" value="FAH"/>
    <property type="match status" value="1"/>
</dbReference>
<reference evidence="16" key="1">
    <citation type="submission" date="2023-02" db="EMBL/GenBank/DDBJ databases">
        <authorList>
            <person name="Palmer J.M."/>
        </authorList>
    </citation>
    <scope>NUCLEOTIDE SEQUENCE</scope>
    <source>
        <strain evidence="16">FW57</strain>
    </source>
</reference>
<feature type="binding site" evidence="11">
    <location>
        <position position="189"/>
    </location>
    <ligand>
        <name>substrate</name>
    </ligand>
</feature>
<feature type="binding site" evidence="12">
    <location>
        <position position="206"/>
    </location>
    <ligand>
        <name>Mg(2+)</name>
        <dbReference type="ChEBI" id="CHEBI:18420"/>
    </ligand>
</feature>
<name>A0AAD4ENL4_9PEZI</name>
<dbReference type="GO" id="GO:0006572">
    <property type="term" value="P:L-tyrosine catabolic process"/>
    <property type="evidence" value="ECO:0007669"/>
    <property type="project" value="UniProtKB-UniRule"/>
</dbReference>
<dbReference type="GO" id="GO:1902000">
    <property type="term" value="P:homogentisate catabolic process"/>
    <property type="evidence" value="ECO:0007669"/>
    <property type="project" value="TreeGrafter"/>
</dbReference>
<keyword evidence="4 12" id="KW-0479">Metal-binding</keyword>
<comment type="catalytic activity">
    <reaction evidence="13">
        <text>4-fumarylacetoacetate + H2O = acetoacetate + fumarate + H(+)</text>
        <dbReference type="Rhea" id="RHEA:10244"/>
        <dbReference type="ChEBI" id="CHEBI:13705"/>
        <dbReference type="ChEBI" id="CHEBI:15377"/>
        <dbReference type="ChEBI" id="CHEBI:15378"/>
        <dbReference type="ChEBI" id="CHEBI:18034"/>
        <dbReference type="ChEBI" id="CHEBI:29806"/>
        <dbReference type="EC" id="3.7.1.2"/>
    </reaction>
</comment>
<feature type="binding site" evidence="12">
    <location>
        <position position="150"/>
    </location>
    <ligand>
        <name>Ca(2+)</name>
        <dbReference type="ChEBI" id="CHEBI:29108"/>
    </ligand>
</feature>
<gene>
    <name evidence="16" type="ORF">NEMBOFW57_010927</name>
</gene>
<dbReference type="AlphaFoldDB" id="A0AAD4ENL4"/>
<evidence type="ECO:0000256" key="5">
    <source>
        <dbReference type="ARBA" id="ARBA00022801"/>
    </source>
</evidence>
<evidence type="ECO:0000256" key="6">
    <source>
        <dbReference type="ARBA" id="ARBA00022837"/>
    </source>
</evidence>
<evidence type="ECO:0000256" key="2">
    <source>
        <dbReference type="ARBA" id="ARBA00010211"/>
    </source>
</evidence>
<dbReference type="Gene3D" id="2.30.30.230">
    <property type="entry name" value="Fumarylacetoacetase, N-terminal domain"/>
    <property type="match status" value="1"/>
</dbReference>
<dbReference type="Pfam" id="PF09298">
    <property type="entry name" value="FAA_hydrolase_N"/>
    <property type="match status" value="1"/>
</dbReference>
<feature type="domain" description="Fumarylacetoacetase-like C-terminal" evidence="14">
    <location>
        <begin position="70"/>
        <end position="354"/>
    </location>
</feature>
<feature type="domain" description="Fumarylacetoacetase N-terminal" evidence="15">
    <location>
        <begin position="7"/>
        <end position="64"/>
    </location>
</feature>
<organism evidence="16 17">
    <name type="scientific">Staphylotrichum longicolle</name>
    <dbReference type="NCBI Taxonomy" id="669026"/>
    <lineage>
        <taxon>Eukaryota</taxon>
        <taxon>Fungi</taxon>
        <taxon>Dikarya</taxon>
        <taxon>Ascomycota</taxon>
        <taxon>Pezizomycotina</taxon>
        <taxon>Sordariomycetes</taxon>
        <taxon>Sordariomycetidae</taxon>
        <taxon>Sordariales</taxon>
        <taxon>Chaetomiaceae</taxon>
        <taxon>Staphylotrichum</taxon>
    </lineage>
</organism>
<feature type="binding site" evidence="12">
    <location>
        <position position="72"/>
    </location>
    <ligand>
        <name>Ca(2+)</name>
        <dbReference type="ChEBI" id="CHEBI:29108"/>
    </ligand>
</feature>